<dbReference type="Proteomes" id="UP001596175">
    <property type="component" value="Unassembled WGS sequence"/>
</dbReference>
<dbReference type="Gene3D" id="3.40.1190.20">
    <property type="match status" value="1"/>
</dbReference>
<keyword evidence="2 5" id="KW-0418">Kinase</keyword>
<evidence type="ECO:0000259" key="4">
    <source>
        <dbReference type="Pfam" id="PF00294"/>
    </source>
</evidence>
<dbReference type="SUPFAM" id="SSF53613">
    <property type="entry name" value="Ribokinase-like"/>
    <property type="match status" value="1"/>
</dbReference>
<dbReference type="InterPro" id="IPR011611">
    <property type="entry name" value="PfkB_dom"/>
</dbReference>
<dbReference type="GO" id="GO:0016301">
    <property type="term" value="F:kinase activity"/>
    <property type="evidence" value="ECO:0007669"/>
    <property type="project" value="UniProtKB-KW"/>
</dbReference>
<proteinExistence type="predicted"/>
<gene>
    <name evidence="5" type="ORF">ACFPK1_12710</name>
</gene>
<dbReference type="PANTHER" id="PTHR10584:SF166">
    <property type="entry name" value="RIBOKINASE"/>
    <property type="match status" value="1"/>
</dbReference>
<evidence type="ECO:0000313" key="5">
    <source>
        <dbReference type="EMBL" id="MFC5139096.1"/>
    </source>
</evidence>
<protein>
    <submittedName>
        <fullName evidence="5">PfkB family carbohydrate kinase</fullName>
    </submittedName>
</protein>
<organism evidence="5 6">
    <name type="scientific">Actinomycetospora rhizophila</name>
    <dbReference type="NCBI Taxonomy" id="1416876"/>
    <lineage>
        <taxon>Bacteria</taxon>
        <taxon>Bacillati</taxon>
        <taxon>Actinomycetota</taxon>
        <taxon>Actinomycetes</taxon>
        <taxon>Pseudonocardiales</taxon>
        <taxon>Pseudonocardiaceae</taxon>
        <taxon>Actinomycetospora</taxon>
    </lineage>
</organism>
<dbReference type="EMBL" id="JBHSKG010000005">
    <property type="protein sequence ID" value="MFC5139096.1"/>
    <property type="molecule type" value="Genomic_DNA"/>
</dbReference>
<evidence type="ECO:0000256" key="1">
    <source>
        <dbReference type="ARBA" id="ARBA00022679"/>
    </source>
</evidence>
<dbReference type="RefSeq" id="WP_378021284.1">
    <property type="nucleotide sequence ID" value="NZ_JBHSKG010000005.1"/>
</dbReference>
<sequence length="442" mass="47739">MSAHEPETCSIDDDVVQTLAALAGMEDERIALKTWECVRPTLARELIATRRDQERSEEESRTDERLDPRTGLIVVGHTAIDRLIRYAGLFTDGGGSDDQRSYVYNSHSDEVVTRRGGIAANICYGATRLGLRPTLISAVGAGEGRRVLRELDAQGVDTSHVVMVAGGRTPRFSCVTDENFNQLAVFEDGSSHRQSDVDLDAVVSNLGRTDLVVITAGPISGMIKAKRTARRLRLDHLVDPAGPIRWSGLQGSELRELLTGSTYVVVTQRDLRRILDLTGWSHEELLSTIGVLVTTSGHRDVTIEGDDVETQRVHIAHTREHADPTGVSDAFRGGLAAALSIGLAVDVSVRVGCVLASCAFETTGTQEYDCTVDDLLKRLAESYGNEVADTVLGALPQPRRMGSPAEGLEGSGVERGGDGADDEQVPPRSRGGVAEHQTRRRA</sequence>
<feature type="region of interest" description="Disordered" evidence="3">
    <location>
        <begin position="394"/>
        <end position="442"/>
    </location>
</feature>
<feature type="domain" description="Carbohydrate kinase PfkB" evidence="4">
    <location>
        <begin position="74"/>
        <end position="367"/>
    </location>
</feature>
<dbReference type="InterPro" id="IPR029056">
    <property type="entry name" value="Ribokinase-like"/>
</dbReference>
<keyword evidence="6" id="KW-1185">Reference proteome</keyword>
<accession>A0ABV9ZES8</accession>
<dbReference type="Pfam" id="PF00294">
    <property type="entry name" value="PfkB"/>
    <property type="match status" value="1"/>
</dbReference>
<evidence type="ECO:0000256" key="2">
    <source>
        <dbReference type="ARBA" id="ARBA00022777"/>
    </source>
</evidence>
<reference evidence="6" key="1">
    <citation type="journal article" date="2019" name="Int. J. Syst. Evol. Microbiol.">
        <title>The Global Catalogue of Microorganisms (GCM) 10K type strain sequencing project: providing services to taxonomists for standard genome sequencing and annotation.</title>
        <authorList>
            <consortium name="The Broad Institute Genomics Platform"/>
            <consortium name="The Broad Institute Genome Sequencing Center for Infectious Disease"/>
            <person name="Wu L."/>
            <person name="Ma J."/>
        </authorList>
    </citation>
    <scope>NUCLEOTIDE SEQUENCE [LARGE SCALE GENOMIC DNA]</scope>
    <source>
        <strain evidence="6">XZYJ18</strain>
    </source>
</reference>
<dbReference type="PANTHER" id="PTHR10584">
    <property type="entry name" value="SUGAR KINASE"/>
    <property type="match status" value="1"/>
</dbReference>
<evidence type="ECO:0000313" key="6">
    <source>
        <dbReference type="Proteomes" id="UP001596175"/>
    </source>
</evidence>
<keyword evidence="1" id="KW-0808">Transferase</keyword>
<comment type="caution">
    <text evidence="5">The sequence shown here is derived from an EMBL/GenBank/DDBJ whole genome shotgun (WGS) entry which is preliminary data.</text>
</comment>
<evidence type="ECO:0000256" key="3">
    <source>
        <dbReference type="SAM" id="MobiDB-lite"/>
    </source>
</evidence>
<name>A0ABV9ZES8_9PSEU</name>